<gene>
    <name evidence="1" type="ORF">Tcan_09231</name>
</gene>
<dbReference type="EMBL" id="JPKZ01001073">
    <property type="protein sequence ID" value="KHN84081.1"/>
    <property type="molecule type" value="Genomic_DNA"/>
</dbReference>
<evidence type="ECO:0000313" key="1">
    <source>
        <dbReference type="EMBL" id="KHN84081.1"/>
    </source>
</evidence>
<comment type="caution">
    <text evidence="1">The sequence shown here is derived from an EMBL/GenBank/DDBJ whole genome shotgun (WGS) entry which is preliminary data.</text>
</comment>
<dbReference type="OrthoDB" id="5870674at2759"/>
<name>A0A0B2VKQ6_TOXCA</name>
<dbReference type="AlphaFoldDB" id="A0A0B2VKQ6"/>
<protein>
    <submittedName>
        <fullName evidence="1">Uncharacterized protein</fullName>
    </submittedName>
</protein>
<dbReference type="Proteomes" id="UP000031036">
    <property type="component" value="Unassembled WGS sequence"/>
</dbReference>
<organism evidence="1 2">
    <name type="scientific">Toxocara canis</name>
    <name type="common">Canine roundworm</name>
    <dbReference type="NCBI Taxonomy" id="6265"/>
    <lineage>
        <taxon>Eukaryota</taxon>
        <taxon>Metazoa</taxon>
        <taxon>Ecdysozoa</taxon>
        <taxon>Nematoda</taxon>
        <taxon>Chromadorea</taxon>
        <taxon>Rhabditida</taxon>
        <taxon>Spirurina</taxon>
        <taxon>Ascaridomorpha</taxon>
        <taxon>Ascaridoidea</taxon>
        <taxon>Toxocaridae</taxon>
        <taxon>Toxocara</taxon>
    </lineage>
</organism>
<evidence type="ECO:0000313" key="2">
    <source>
        <dbReference type="Proteomes" id="UP000031036"/>
    </source>
</evidence>
<keyword evidence="2" id="KW-1185">Reference proteome</keyword>
<sequence>MPGGQSVDDPPVKEFLERAREEFKQRWDNPAQINRACQAAEKKINRACQAADQPGVSGGCSKAILIRTFLFISEDFRITMLYRFVEQLRSIRMNIN</sequence>
<accession>A0A0B2VKQ6</accession>
<reference evidence="1 2" key="1">
    <citation type="submission" date="2014-11" db="EMBL/GenBank/DDBJ databases">
        <title>Genetic blueprint of the zoonotic pathogen Toxocara canis.</title>
        <authorList>
            <person name="Zhu X.-Q."/>
            <person name="Korhonen P.K."/>
            <person name="Cai H."/>
            <person name="Young N.D."/>
            <person name="Nejsum P."/>
            <person name="von Samson-Himmelstjerna G."/>
            <person name="Boag P.R."/>
            <person name="Tan P."/>
            <person name="Li Q."/>
            <person name="Min J."/>
            <person name="Yang Y."/>
            <person name="Wang X."/>
            <person name="Fang X."/>
            <person name="Hall R.S."/>
            <person name="Hofmann A."/>
            <person name="Sternberg P.W."/>
            <person name="Jex A.R."/>
            <person name="Gasser R.B."/>
        </authorList>
    </citation>
    <scope>NUCLEOTIDE SEQUENCE [LARGE SCALE GENOMIC DNA]</scope>
    <source>
        <strain evidence="1">PN_DK_2014</strain>
    </source>
</reference>
<proteinExistence type="predicted"/>